<dbReference type="GeneID" id="20221946"/>
<dbReference type="GO" id="GO:0005739">
    <property type="term" value="C:mitochondrion"/>
    <property type="evidence" value="ECO:0007669"/>
    <property type="project" value="TreeGrafter"/>
</dbReference>
<dbReference type="Gene3D" id="3.30.930.10">
    <property type="entry name" value="Bira Bifunctional Protein, Domain 2"/>
    <property type="match status" value="1"/>
</dbReference>
<dbReference type="InParanoid" id="F0YL57"/>
<keyword evidence="8" id="KW-0067">ATP-binding</keyword>
<dbReference type="EC" id="6.1.1.14" evidence="4"/>
<dbReference type="GO" id="GO:0004820">
    <property type="term" value="F:glycine-tRNA ligase activity"/>
    <property type="evidence" value="ECO:0007669"/>
    <property type="project" value="UniProtKB-EC"/>
</dbReference>
<dbReference type="FunFam" id="3.30.40.230:FF:000001">
    <property type="entry name" value="Glycine--tRNA ligase"/>
    <property type="match status" value="1"/>
</dbReference>
<dbReference type="RefSeq" id="XP_009041132.1">
    <property type="nucleotide sequence ID" value="XM_009042884.1"/>
</dbReference>
<dbReference type="Gene3D" id="3.30.720.200">
    <property type="match status" value="1"/>
</dbReference>
<dbReference type="InterPro" id="IPR006195">
    <property type="entry name" value="aa-tRNA-synth_II"/>
</dbReference>
<dbReference type="CDD" id="cd00858">
    <property type="entry name" value="GlyRS_anticodon"/>
    <property type="match status" value="1"/>
</dbReference>
<dbReference type="InterPro" id="IPR033731">
    <property type="entry name" value="GlyRS-like_core"/>
</dbReference>
<dbReference type="PANTHER" id="PTHR10745">
    <property type="entry name" value="GLYCYL-TRNA SYNTHETASE/DNA POLYMERASE SUBUNIT GAMMA-2"/>
    <property type="match status" value="1"/>
</dbReference>
<sequence length="729" mass="80761">MTSILQPKFHFAETQSFSVVDAGPCKVADEETDIGVDVGALSASCTRLASSIKEMKKAGAAPEKIQSAVDELHTLRNDLAAATVALESDEFENSLNRKLFDETVLRRMFVVPAFEIHGGVTGLFDLGPPGCALKANVVDIWRRHFVLEEKMLEMECTCLTPEPVLKTSGHVDRFTDLMVKDIETGDCYRADKLLEDHIDALLNGGTVVPTTAEEHRKVQRQADAYSPEELGSILVEYAITAPATGNQLTAPFAFNLMFGTKIGPSGTLTGYLRPETAQGLFVNFRRLLDYNNGRVPFAAAQIGLGFRNEIAPKNGLLRVREFTMAEIEHFVNPAEKEHPKFASVRNIVMKLFDRDAQLGTGRIAELTVGAAVSAGTIANETLAYFMARTQLFMVKIGMDLTKLRFRQHLATEMAHYAADCWDLEIFTAYGWIECVGHADRACYDLAVHSAATGVQTEAFKQLDTPVEMESVTLLPDRKTIGLTFKKDQKAVYAALDALQRDDSKLRAFEATLSTGEAVLHDGETAWKLTPDMLAFKRSKKLVQVVKFIPSVIEPSFGIGRILHALLEHSFHQRDSKDEQRVVMRLAPPVAPIKCGIYNLQTNVKFMPFVTRIEKLLTDAGITNKADTSGQSVGKRYARADELGTPFGVTVDFDTLIDHSVTLRERDTMAQVRVKISALPSLLEELCDFSDHPKPWASITSRFQRVCCVEGPIRHQVTSRCIFSRPAELI</sequence>
<dbReference type="OrthoDB" id="57698at2759"/>
<dbReference type="InterPro" id="IPR002315">
    <property type="entry name" value="tRNA-synt_gly"/>
</dbReference>
<accession>F0YL57</accession>
<name>F0YL57_AURAN</name>
<evidence type="ECO:0000313" key="13">
    <source>
        <dbReference type="EMBL" id="EGB04146.1"/>
    </source>
</evidence>
<dbReference type="GO" id="GO:0005524">
    <property type="term" value="F:ATP binding"/>
    <property type="evidence" value="ECO:0007669"/>
    <property type="project" value="UniProtKB-KW"/>
</dbReference>
<dbReference type="eggNOG" id="KOG2298">
    <property type="taxonomic scope" value="Eukaryota"/>
</dbReference>
<dbReference type="InterPro" id="IPR027031">
    <property type="entry name" value="Gly-tRNA_synthase/POLG2"/>
</dbReference>
<protein>
    <recommendedName>
        <fullName evidence="4">glycine--tRNA ligase</fullName>
        <ecNumber evidence="4">6.1.1.14</ecNumber>
    </recommendedName>
    <alternativeName>
        <fullName evidence="11">Diadenosine tetraphosphate synthetase</fullName>
    </alternativeName>
</protein>
<dbReference type="NCBIfam" id="TIGR00389">
    <property type="entry name" value="glyS_dimeric"/>
    <property type="match status" value="1"/>
</dbReference>
<dbReference type="NCBIfam" id="NF003211">
    <property type="entry name" value="PRK04173.1"/>
    <property type="match status" value="1"/>
</dbReference>
<evidence type="ECO:0000313" key="14">
    <source>
        <dbReference type="Proteomes" id="UP000002729"/>
    </source>
</evidence>
<evidence type="ECO:0000256" key="10">
    <source>
        <dbReference type="ARBA" id="ARBA00023146"/>
    </source>
</evidence>
<dbReference type="KEGG" id="aaf:AURANDRAFT_39148"/>
<dbReference type="PANTHER" id="PTHR10745:SF0">
    <property type="entry name" value="GLYCINE--TRNA LIGASE"/>
    <property type="match status" value="1"/>
</dbReference>
<evidence type="ECO:0000256" key="3">
    <source>
        <dbReference type="ARBA" id="ARBA00011738"/>
    </source>
</evidence>
<organism evidence="14">
    <name type="scientific">Aureococcus anophagefferens</name>
    <name type="common">Harmful bloom alga</name>
    <dbReference type="NCBI Taxonomy" id="44056"/>
    <lineage>
        <taxon>Eukaryota</taxon>
        <taxon>Sar</taxon>
        <taxon>Stramenopiles</taxon>
        <taxon>Ochrophyta</taxon>
        <taxon>Pelagophyceae</taxon>
        <taxon>Pelagomonadales</taxon>
        <taxon>Pelagomonadaceae</taxon>
        <taxon>Aureococcus</taxon>
    </lineage>
</organism>
<evidence type="ECO:0000256" key="2">
    <source>
        <dbReference type="ARBA" id="ARBA00008226"/>
    </source>
</evidence>
<dbReference type="InterPro" id="IPR036621">
    <property type="entry name" value="Anticodon-bd_dom_sf"/>
</dbReference>
<evidence type="ECO:0000256" key="8">
    <source>
        <dbReference type="ARBA" id="ARBA00022840"/>
    </source>
</evidence>
<dbReference type="GO" id="GO:0070150">
    <property type="term" value="P:mitochondrial glycyl-tRNA aminoacylation"/>
    <property type="evidence" value="ECO:0007669"/>
    <property type="project" value="TreeGrafter"/>
</dbReference>
<dbReference type="Proteomes" id="UP000002729">
    <property type="component" value="Unassembled WGS sequence"/>
</dbReference>
<dbReference type="PRINTS" id="PR01043">
    <property type="entry name" value="TRNASYNTHGLY"/>
</dbReference>
<dbReference type="SUPFAM" id="SSF55681">
    <property type="entry name" value="Class II aaRS and biotin synthetases"/>
    <property type="match status" value="1"/>
</dbReference>
<keyword evidence="5" id="KW-0963">Cytoplasm</keyword>
<dbReference type="EMBL" id="GL833155">
    <property type="protein sequence ID" value="EGB04146.1"/>
    <property type="molecule type" value="Genomic_DNA"/>
</dbReference>
<comment type="similarity">
    <text evidence="2">Belongs to the class-II aminoacyl-tRNA synthetase family.</text>
</comment>
<proteinExistence type="inferred from homology"/>
<keyword evidence="14" id="KW-1185">Reference proteome</keyword>
<dbReference type="FunFam" id="3.30.930.10:FF:000010">
    <property type="entry name" value="Glycyl-tRNA synthetase 1"/>
    <property type="match status" value="1"/>
</dbReference>
<keyword evidence="9" id="KW-0648">Protein biosynthesis</keyword>
<dbReference type="FunFam" id="3.40.50.800:FF:000004">
    <property type="entry name" value="Glycine--tRNA ligase 2"/>
    <property type="match status" value="1"/>
</dbReference>
<dbReference type="PROSITE" id="PS50862">
    <property type="entry name" value="AA_TRNA_LIGASE_II"/>
    <property type="match status" value="1"/>
</dbReference>
<dbReference type="Gene3D" id="3.40.50.800">
    <property type="entry name" value="Anticodon-binding domain"/>
    <property type="match status" value="1"/>
</dbReference>
<gene>
    <name evidence="13" type="ORF">AURANDRAFT_39148</name>
</gene>
<comment type="subcellular location">
    <subcellularLocation>
        <location evidence="1">Cytoplasm</location>
    </subcellularLocation>
</comment>
<evidence type="ECO:0000259" key="12">
    <source>
        <dbReference type="PROSITE" id="PS50862"/>
    </source>
</evidence>
<dbReference type="OMA" id="MEMQYFV"/>
<dbReference type="InterPro" id="IPR045864">
    <property type="entry name" value="aa-tRNA-synth_II/BPL/LPL"/>
</dbReference>
<evidence type="ECO:0000256" key="4">
    <source>
        <dbReference type="ARBA" id="ARBA00012829"/>
    </source>
</evidence>
<evidence type="ECO:0000256" key="5">
    <source>
        <dbReference type="ARBA" id="ARBA00022490"/>
    </source>
</evidence>
<evidence type="ECO:0000256" key="1">
    <source>
        <dbReference type="ARBA" id="ARBA00004496"/>
    </source>
</evidence>
<feature type="domain" description="Aminoacyl-transfer RNA synthetases class-II family profile" evidence="12">
    <location>
        <begin position="228"/>
        <end position="587"/>
    </location>
</feature>
<reference evidence="13 14" key="1">
    <citation type="journal article" date="2011" name="Proc. Natl. Acad. Sci. U.S.A.">
        <title>Niche of harmful alga Aureococcus anophagefferens revealed through ecogenomics.</title>
        <authorList>
            <person name="Gobler C.J."/>
            <person name="Berry D.L."/>
            <person name="Dyhrman S.T."/>
            <person name="Wilhelm S.W."/>
            <person name="Salamov A."/>
            <person name="Lobanov A.V."/>
            <person name="Zhang Y."/>
            <person name="Collier J.L."/>
            <person name="Wurch L.L."/>
            <person name="Kustka A.B."/>
            <person name="Dill B.D."/>
            <person name="Shah M."/>
            <person name="VerBerkmoes N.C."/>
            <person name="Kuo A."/>
            <person name="Terry A."/>
            <person name="Pangilinan J."/>
            <person name="Lindquist E.A."/>
            <person name="Lucas S."/>
            <person name="Paulsen I.T."/>
            <person name="Hattenrath-Lehmann T.K."/>
            <person name="Talmage S.C."/>
            <person name="Walker E.A."/>
            <person name="Koch F."/>
            <person name="Burson A.M."/>
            <person name="Marcoval M.A."/>
            <person name="Tang Y.Z."/>
            <person name="Lecleir G.R."/>
            <person name="Coyne K.J."/>
            <person name="Berg G.M."/>
            <person name="Bertrand E.M."/>
            <person name="Saito M.A."/>
            <person name="Gladyshev V.N."/>
            <person name="Grigoriev I.V."/>
        </authorList>
    </citation>
    <scope>NUCLEOTIDE SEQUENCE [LARGE SCALE GENOMIC DNA]</scope>
    <source>
        <strain evidence="14">CCMP 1984</strain>
    </source>
</reference>
<evidence type="ECO:0000256" key="9">
    <source>
        <dbReference type="ARBA" id="ARBA00022917"/>
    </source>
</evidence>
<keyword evidence="6" id="KW-0436">Ligase</keyword>
<dbReference type="CDD" id="cd00774">
    <property type="entry name" value="GlyRS-like_core"/>
    <property type="match status" value="1"/>
</dbReference>
<keyword evidence="7" id="KW-0547">Nucleotide-binding</keyword>
<dbReference type="Gene3D" id="3.30.40.230">
    <property type="match status" value="1"/>
</dbReference>
<comment type="subunit">
    <text evidence="3">Homodimer.</text>
</comment>
<dbReference type="Pfam" id="PF03129">
    <property type="entry name" value="HGTP_anticodon"/>
    <property type="match status" value="1"/>
</dbReference>
<evidence type="ECO:0000256" key="11">
    <source>
        <dbReference type="ARBA" id="ARBA00030057"/>
    </source>
</evidence>
<dbReference type="InterPro" id="IPR004154">
    <property type="entry name" value="Anticodon-bd"/>
</dbReference>
<dbReference type="SUPFAM" id="SSF52954">
    <property type="entry name" value="Class II aaRS ABD-related"/>
    <property type="match status" value="1"/>
</dbReference>
<dbReference type="AlphaFoldDB" id="F0YL57"/>
<keyword evidence="10" id="KW-0030">Aminoacyl-tRNA synthetase</keyword>
<evidence type="ECO:0000256" key="7">
    <source>
        <dbReference type="ARBA" id="ARBA00022741"/>
    </source>
</evidence>
<evidence type="ECO:0000256" key="6">
    <source>
        <dbReference type="ARBA" id="ARBA00022598"/>
    </source>
</evidence>
<dbReference type="FunCoup" id="F0YL57">
    <property type="interactions" value="512"/>
</dbReference>